<proteinExistence type="predicted"/>
<protein>
    <submittedName>
        <fullName evidence="1">Uncharacterized protein</fullName>
    </submittedName>
</protein>
<keyword evidence="2" id="KW-1185">Reference proteome</keyword>
<accession>D4G7K1</accession>
<evidence type="ECO:0000313" key="1">
    <source>
        <dbReference type="EMBL" id="ADD79595.1"/>
    </source>
</evidence>
<gene>
    <name evidence="1" type="ordered locus">RIEPE_0028</name>
</gene>
<dbReference type="KEGG" id="rip:RIEPE_0028"/>
<organism evidence="1 2">
    <name type="scientific">Riesia pediculicola (strain USDA)</name>
    <dbReference type="NCBI Taxonomy" id="515618"/>
    <lineage>
        <taxon>Bacteria</taxon>
        <taxon>Pseudomonadati</taxon>
        <taxon>Pseudomonadota</taxon>
        <taxon>Gammaproteobacteria</taxon>
        <taxon>Enterobacterales</taxon>
        <taxon>Enterobacteriaceae</taxon>
        <taxon>Candidatus Riesia</taxon>
    </lineage>
</organism>
<reference evidence="1" key="1">
    <citation type="submission" date="2008-05" db="EMBL/GenBank/DDBJ databases">
        <title>Genome sequence of Riesia pediculicola USDA.</title>
        <authorList>
            <person name="Kirkness E.F."/>
        </authorList>
    </citation>
    <scope>NUCLEOTIDE SEQUENCE [LARGE SCALE GENOMIC DNA]</scope>
    <source>
        <strain evidence="1">USDA</strain>
    </source>
</reference>
<evidence type="ECO:0000313" key="2">
    <source>
        <dbReference type="Proteomes" id="UP000001700"/>
    </source>
</evidence>
<dbReference type="Proteomes" id="UP000001700">
    <property type="component" value="Chromosome"/>
</dbReference>
<dbReference type="HOGENOM" id="CLU_3157293_0_0_6"/>
<dbReference type="EMBL" id="CP001085">
    <property type="protein sequence ID" value="ADD79595.1"/>
    <property type="molecule type" value="Genomic_DNA"/>
</dbReference>
<name>D4G7K1_RIEPU</name>
<sequence>MVQNSKKYLKKLIKLIVGPKNNFFRSIDQNLFTIHNSHENEHVNIKNL</sequence>
<dbReference type="AlphaFoldDB" id="D4G7K1"/>